<evidence type="ECO:0000256" key="8">
    <source>
        <dbReference type="ARBA" id="ARBA00022679"/>
    </source>
</evidence>
<dbReference type="InterPro" id="IPR050324">
    <property type="entry name" value="CDP-alcohol_PTase-I"/>
</dbReference>
<evidence type="ECO:0000256" key="18">
    <source>
        <dbReference type="SAM" id="Phobius"/>
    </source>
</evidence>
<feature type="transmembrane region" description="Helical" evidence="18">
    <location>
        <begin position="158"/>
        <end position="182"/>
    </location>
</feature>
<evidence type="ECO:0000256" key="11">
    <source>
        <dbReference type="ARBA" id="ARBA00023098"/>
    </source>
</evidence>
<comment type="subcellular location">
    <subcellularLocation>
        <location evidence="2">Membrane</location>
        <topology evidence="2">Multi-pass membrane protein</topology>
    </subcellularLocation>
</comment>
<feature type="transmembrane region" description="Helical" evidence="18">
    <location>
        <begin position="120"/>
        <end position="143"/>
    </location>
</feature>
<evidence type="ECO:0000256" key="7">
    <source>
        <dbReference type="ARBA" id="ARBA00022516"/>
    </source>
</evidence>
<gene>
    <name evidence="19" type="ORF">EV699_103100</name>
</gene>
<keyword evidence="10 18" id="KW-1133">Transmembrane helix</keyword>
<dbReference type="NCBIfam" id="TIGR00560">
    <property type="entry name" value="pgsA"/>
    <property type="match status" value="1"/>
</dbReference>
<evidence type="ECO:0000313" key="20">
    <source>
        <dbReference type="Proteomes" id="UP000295765"/>
    </source>
</evidence>
<dbReference type="Pfam" id="PF01066">
    <property type="entry name" value="CDP-OH_P_transf"/>
    <property type="match status" value="1"/>
</dbReference>
<accession>A0A4R2LIS9</accession>
<dbReference type="PANTHER" id="PTHR14269:SF62">
    <property type="entry name" value="CDP-DIACYLGLYCEROL--GLYCEROL-3-PHOSPHATE 3-PHOSPHATIDYLTRANSFERASE 1, CHLOROPLASTIC"/>
    <property type="match status" value="1"/>
</dbReference>
<evidence type="ECO:0000256" key="14">
    <source>
        <dbReference type="ARBA" id="ARBA00023264"/>
    </source>
</evidence>
<dbReference type="EC" id="2.7.8.5" evidence="5 16"/>
<keyword evidence="14" id="KW-1208">Phospholipid metabolism</keyword>
<dbReference type="Gene3D" id="1.20.120.1760">
    <property type="match status" value="1"/>
</dbReference>
<evidence type="ECO:0000256" key="15">
    <source>
        <dbReference type="ARBA" id="ARBA00048586"/>
    </source>
</evidence>
<evidence type="ECO:0000256" key="1">
    <source>
        <dbReference type="ARBA" id="ARBA00001936"/>
    </source>
</evidence>
<evidence type="ECO:0000256" key="2">
    <source>
        <dbReference type="ARBA" id="ARBA00004141"/>
    </source>
</evidence>
<protein>
    <recommendedName>
        <fullName evidence="6 16">CDP-diacylglycerol--glycerol-3-phosphate 3-phosphatidyltransferase</fullName>
        <ecNumber evidence="5 16">2.7.8.5</ecNumber>
    </recommendedName>
</protein>
<dbReference type="RefSeq" id="WP_132538742.1">
    <property type="nucleotide sequence ID" value="NZ_SLWY01000003.1"/>
</dbReference>
<dbReference type="GO" id="GO:0016020">
    <property type="term" value="C:membrane"/>
    <property type="evidence" value="ECO:0007669"/>
    <property type="project" value="UniProtKB-SubCell"/>
</dbReference>
<organism evidence="19 20">
    <name type="scientific">Plasticicumulans lactativorans</name>
    <dbReference type="NCBI Taxonomy" id="1133106"/>
    <lineage>
        <taxon>Bacteria</taxon>
        <taxon>Pseudomonadati</taxon>
        <taxon>Pseudomonadota</taxon>
        <taxon>Gammaproteobacteria</taxon>
        <taxon>Candidatus Competibacteraceae</taxon>
        <taxon>Plasticicumulans</taxon>
    </lineage>
</organism>
<dbReference type="FunFam" id="1.20.120.1760:FF:000008">
    <property type="entry name" value="CDP-diacylglycerol--glycerol-3-phosphate 3-phosphatidyltransferase 2"/>
    <property type="match status" value="1"/>
</dbReference>
<comment type="similarity">
    <text evidence="4 17">Belongs to the CDP-alcohol phosphatidyltransferase class-I family.</text>
</comment>
<evidence type="ECO:0000256" key="9">
    <source>
        <dbReference type="ARBA" id="ARBA00022692"/>
    </source>
</evidence>
<name>A0A4R2LIS9_9GAMM</name>
<comment type="cofactor">
    <cofactor evidence="1">
        <name>Mn(2+)</name>
        <dbReference type="ChEBI" id="CHEBI:29035"/>
    </cofactor>
</comment>
<dbReference type="InterPro" id="IPR043130">
    <property type="entry name" value="CDP-OH_PTrfase_TM_dom"/>
</dbReference>
<dbReference type="PIRSF" id="PIRSF000847">
    <property type="entry name" value="Phos_ph_gly_syn"/>
    <property type="match status" value="1"/>
</dbReference>
<dbReference type="PANTHER" id="PTHR14269">
    <property type="entry name" value="CDP-DIACYLGLYCEROL--GLYCEROL-3-PHOSPHATE 3-PHOSPHATIDYLTRANSFERASE-RELATED"/>
    <property type="match status" value="1"/>
</dbReference>
<evidence type="ECO:0000256" key="6">
    <source>
        <dbReference type="ARBA" id="ARBA00014944"/>
    </source>
</evidence>
<dbReference type="InterPro" id="IPR048254">
    <property type="entry name" value="CDP_ALCOHOL_P_TRANSF_CS"/>
</dbReference>
<keyword evidence="13" id="KW-0594">Phospholipid biosynthesis</keyword>
<evidence type="ECO:0000256" key="5">
    <source>
        <dbReference type="ARBA" id="ARBA00013170"/>
    </source>
</evidence>
<evidence type="ECO:0000256" key="16">
    <source>
        <dbReference type="NCBIfam" id="TIGR00560"/>
    </source>
</evidence>
<dbReference type="GO" id="GO:0050793">
    <property type="term" value="P:regulation of developmental process"/>
    <property type="evidence" value="ECO:0007669"/>
    <property type="project" value="UniProtKB-ARBA"/>
</dbReference>
<dbReference type="GO" id="GO:0008444">
    <property type="term" value="F:CDP-diacylglycerol-glycerol-3-phosphate 3-phosphatidyltransferase activity"/>
    <property type="evidence" value="ECO:0007669"/>
    <property type="project" value="UniProtKB-UniRule"/>
</dbReference>
<dbReference type="Proteomes" id="UP000295765">
    <property type="component" value="Unassembled WGS sequence"/>
</dbReference>
<sequence>MTLTTPTILTLLRIALIPVFVVVFFLDFDGSNVFCTALFTLAALTDWFDGYLARRLGQASDFGAFLDPVADKLMVAAALVLLVYADDSPWVAASAVVIIGREITISALREWMARIGSRAAVAVSTVGKFKTTVQMIALVLLLYREPVLGVATLPLGRALLYVAAVLTLWSMFIYLGAAWSALRK</sequence>
<dbReference type="OrthoDB" id="9796672at2"/>
<keyword evidence="8 17" id="KW-0808">Transferase</keyword>
<keyword evidence="12 18" id="KW-0472">Membrane</keyword>
<evidence type="ECO:0000256" key="17">
    <source>
        <dbReference type="RuleBase" id="RU003750"/>
    </source>
</evidence>
<dbReference type="PROSITE" id="PS00379">
    <property type="entry name" value="CDP_ALCOHOL_P_TRANSF"/>
    <property type="match status" value="1"/>
</dbReference>
<comment type="pathway">
    <text evidence="3">Phospholipid metabolism; phosphatidylglycerol biosynthesis; phosphatidylglycerol from CDP-diacylglycerol: step 1/2.</text>
</comment>
<evidence type="ECO:0000256" key="12">
    <source>
        <dbReference type="ARBA" id="ARBA00023136"/>
    </source>
</evidence>
<evidence type="ECO:0000313" key="19">
    <source>
        <dbReference type="EMBL" id="TCO83055.1"/>
    </source>
</evidence>
<keyword evidence="20" id="KW-1185">Reference proteome</keyword>
<dbReference type="GO" id="GO:0046474">
    <property type="term" value="P:glycerophospholipid biosynthetic process"/>
    <property type="evidence" value="ECO:0007669"/>
    <property type="project" value="TreeGrafter"/>
</dbReference>
<feature type="transmembrane region" description="Helical" evidence="18">
    <location>
        <begin position="7"/>
        <end position="25"/>
    </location>
</feature>
<evidence type="ECO:0000256" key="13">
    <source>
        <dbReference type="ARBA" id="ARBA00023209"/>
    </source>
</evidence>
<dbReference type="GO" id="GO:0036094">
    <property type="term" value="F:small molecule binding"/>
    <property type="evidence" value="ECO:0007669"/>
    <property type="project" value="UniProtKB-ARBA"/>
</dbReference>
<keyword evidence="9 18" id="KW-0812">Transmembrane</keyword>
<evidence type="ECO:0000256" key="3">
    <source>
        <dbReference type="ARBA" id="ARBA00005042"/>
    </source>
</evidence>
<proteinExistence type="inferred from homology"/>
<comment type="catalytic activity">
    <reaction evidence="15">
        <text>a CDP-1,2-diacyl-sn-glycerol + sn-glycerol 3-phosphate = a 1,2-diacyl-sn-glycero-3-phospho-(1'-sn-glycero-3'-phosphate) + CMP + H(+)</text>
        <dbReference type="Rhea" id="RHEA:12593"/>
        <dbReference type="ChEBI" id="CHEBI:15378"/>
        <dbReference type="ChEBI" id="CHEBI:57597"/>
        <dbReference type="ChEBI" id="CHEBI:58332"/>
        <dbReference type="ChEBI" id="CHEBI:60110"/>
        <dbReference type="ChEBI" id="CHEBI:60377"/>
        <dbReference type="EC" id="2.7.8.5"/>
    </reaction>
</comment>
<evidence type="ECO:0000256" key="4">
    <source>
        <dbReference type="ARBA" id="ARBA00010441"/>
    </source>
</evidence>
<keyword evidence="7" id="KW-0444">Lipid biosynthesis</keyword>
<reference evidence="19 20" key="1">
    <citation type="submission" date="2019-03" db="EMBL/GenBank/DDBJ databases">
        <title>Genomic Encyclopedia of Type Strains, Phase IV (KMG-IV): sequencing the most valuable type-strain genomes for metagenomic binning, comparative biology and taxonomic classification.</title>
        <authorList>
            <person name="Goeker M."/>
        </authorList>
    </citation>
    <scope>NUCLEOTIDE SEQUENCE [LARGE SCALE GENOMIC DNA]</scope>
    <source>
        <strain evidence="19 20">DSM 25287</strain>
    </source>
</reference>
<keyword evidence="11" id="KW-0443">Lipid metabolism</keyword>
<dbReference type="InterPro" id="IPR004570">
    <property type="entry name" value="Phosphatidylglycerol_P_synth"/>
</dbReference>
<dbReference type="AlphaFoldDB" id="A0A4R2LIS9"/>
<comment type="caution">
    <text evidence="19">The sequence shown here is derived from an EMBL/GenBank/DDBJ whole genome shotgun (WGS) entry which is preliminary data.</text>
</comment>
<evidence type="ECO:0000256" key="10">
    <source>
        <dbReference type="ARBA" id="ARBA00022989"/>
    </source>
</evidence>
<dbReference type="EMBL" id="SLWY01000003">
    <property type="protein sequence ID" value="TCO83055.1"/>
    <property type="molecule type" value="Genomic_DNA"/>
</dbReference>
<dbReference type="InterPro" id="IPR000462">
    <property type="entry name" value="CDP-OH_P_trans"/>
</dbReference>
<dbReference type="GO" id="GO:0005737">
    <property type="term" value="C:cytoplasm"/>
    <property type="evidence" value="ECO:0007669"/>
    <property type="project" value="UniProtKB-ARBA"/>
</dbReference>